<dbReference type="OrthoDB" id="6713140at2"/>
<dbReference type="EMBL" id="PDJZ01000005">
    <property type="protein sequence ID" value="RXJ84390.1"/>
    <property type="molecule type" value="Genomic_DNA"/>
</dbReference>
<name>A0A4Q0ZF17_9BACT</name>
<dbReference type="GO" id="GO:0000271">
    <property type="term" value="P:polysaccharide biosynthetic process"/>
    <property type="evidence" value="ECO:0007669"/>
    <property type="project" value="InterPro"/>
</dbReference>
<protein>
    <recommendedName>
        <fullName evidence="3">Capsule polysaccharide biosynthesis protein</fullName>
    </recommendedName>
</protein>
<sequence length="455" mass="53803">MKINIWNKNRGKMLVNHKTILNKISTYKGYIAIWGLSSVTKEFFNKYRSFVNTIDCIIDNDINLQGQNFKDKPIISFEDSLQKKDLLIILFGNHILEIVSQMKDKKFVNFLIDYEHSKNYFQKNLVIEIDYVYYDRVIKFCDSVVEYCKKNALECHIKPYKYSNWPTHETKEYVFNKIVAVDINPPKNTLIFSTHTIGESNPQIFRWKIGYLDKTITFDDRGYSGWSSLADNPDVICDKNYKKFIVEKTFKKLEKKYISKNISKYEQENNPFIFPEKFIFFPLQIFQDTVMLQSNFEPLILFKTVVEILNEKGIPLVVKRHPLCTDKLLEDLLIKYVNENKIFLFNGSIHDAISKASTIYVINSGVGFEALMHLKPVVSFGKSDYMSVTRHIINLEQIEENPWYILDEEEKDKIKLFLHYFINEKCIDLSNKKDIRKKIASFVVNYVNKEYYENK</sequence>
<organism evidence="1 2">
    <name type="scientific">Arcobacter cloacae</name>
    <dbReference type="NCBI Taxonomy" id="1054034"/>
    <lineage>
        <taxon>Bacteria</taxon>
        <taxon>Pseudomonadati</taxon>
        <taxon>Campylobacterota</taxon>
        <taxon>Epsilonproteobacteria</taxon>
        <taxon>Campylobacterales</taxon>
        <taxon>Arcobacteraceae</taxon>
        <taxon>Arcobacter</taxon>
    </lineage>
</organism>
<dbReference type="AlphaFoldDB" id="A0A4Q0ZF17"/>
<reference evidence="1 2" key="1">
    <citation type="submission" date="2017-10" db="EMBL/GenBank/DDBJ databases">
        <title>Genomics of the genus Arcobacter.</title>
        <authorList>
            <person name="Perez-Cataluna A."/>
            <person name="Figueras M.J."/>
        </authorList>
    </citation>
    <scope>NUCLEOTIDE SEQUENCE [LARGE SCALE GENOMIC DNA]</scope>
    <source>
        <strain evidence="1 2">F26</strain>
    </source>
</reference>
<dbReference type="InterPro" id="IPR007833">
    <property type="entry name" value="Capsule_polysaccharide_synth"/>
</dbReference>
<dbReference type="GO" id="GO:0015774">
    <property type="term" value="P:polysaccharide transport"/>
    <property type="evidence" value="ECO:0007669"/>
    <property type="project" value="InterPro"/>
</dbReference>
<evidence type="ECO:0000313" key="2">
    <source>
        <dbReference type="Proteomes" id="UP000290870"/>
    </source>
</evidence>
<evidence type="ECO:0008006" key="3">
    <source>
        <dbReference type="Google" id="ProtNLM"/>
    </source>
</evidence>
<dbReference type="RefSeq" id="WP_128986346.1">
    <property type="nucleotide sequence ID" value="NZ_PDJZ01000005.1"/>
</dbReference>
<dbReference type="Pfam" id="PF05159">
    <property type="entry name" value="Capsule_synth"/>
    <property type="match status" value="1"/>
</dbReference>
<accession>A0A4Q0ZF17</accession>
<gene>
    <name evidence="1" type="ORF">CRU90_05840</name>
</gene>
<comment type="caution">
    <text evidence="1">The sequence shown here is derived from an EMBL/GenBank/DDBJ whole genome shotgun (WGS) entry which is preliminary data.</text>
</comment>
<proteinExistence type="predicted"/>
<evidence type="ECO:0000313" key="1">
    <source>
        <dbReference type="EMBL" id="RXJ84390.1"/>
    </source>
</evidence>
<dbReference type="Proteomes" id="UP000290870">
    <property type="component" value="Unassembled WGS sequence"/>
</dbReference>